<reference evidence="17" key="2">
    <citation type="submission" date="2020-10" db="UniProtKB">
        <authorList>
            <consortium name="WormBaseParasite"/>
        </authorList>
    </citation>
    <scope>IDENTIFICATION</scope>
</reference>
<dbReference type="PANTHER" id="PTHR21330:SF1">
    <property type="entry name" value="E3 SUMO-PROTEIN LIGASE NSE2"/>
    <property type="match status" value="1"/>
</dbReference>
<evidence type="ECO:0000256" key="3">
    <source>
        <dbReference type="ARBA" id="ARBA00008212"/>
    </source>
</evidence>
<dbReference type="GO" id="GO:0008270">
    <property type="term" value="F:zinc ion binding"/>
    <property type="evidence" value="ECO:0007669"/>
    <property type="project" value="UniProtKB-KW"/>
</dbReference>
<evidence type="ECO:0000256" key="8">
    <source>
        <dbReference type="ARBA" id="ARBA00022786"/>
    </source>
</evidence>
<dbReference type="Pfam" id="PF11789">
    <property type="entry name" value="zf-Nse"/>
    <property type="match status" value="1"/>
</dbReference>
<proteinExistence type="inferred from homology"/>
<feature type="region of interest" description="Disordered" evidence="14">
    <location>
        <begin position="120"/>
        <end position="140"/>
    </location>
</feature>
<dbReference type="PROSITE" id="PS51044">
    <property type="entry name" value="ZF_SP_RING"/>
    <property type="match status" value="1"/>
</dbReference>
<dbReference type="CDD" id="cd16651">
    <property type="entry name" value="SPL-RING_NSE2"/>
    <property type="match status" value="1"/>
</dbReference>
<dbReference type="Gene3D" id="3.30.40.10">
    <property type="entry name" value="Zinc/RING finger domain, C3HC4 (zinc finger)"/>
    <property type="match status" value="1"/>
</dbReference>
<evidence type="ECO:0000256" key="4">
    <source>
        <dbReference type="ARBA" id="ARBA00020923"/>
    </source>
</evidence>
<dbReference type="InterPro" id="IPR026846">
    <property type="entry name" value="Nse2(Mms21)"/>
</dbReference>
<comment type="subcellular location">
    <subcellularLocation>
        <location evidence="1">Nucleus</location>
    </subcellularLocation>
</comment>
<evidence type="ECO:0000256" key="5">
    <source>
        <dbReference type="ARBA" id="ARBA00022679"/>
    </source>
</evidence>
<keyword evidence="9" id="KW-0862">Zinc</keyword>
<evidence type="ECO:0000313" key="16">
    <source>
        <dbReference type="Proteomes" id="UP000492821"/>
    </source>
</evidence>
<evidence type="ECO:0000256" key="2">
    <source>
        <dbReference type="ARBA" id="ARBA00004718"/>
    </source>
</evidence>
<dbReference type="InterPro" id="IPR013083">
    <property type="entry name" value="Znf_RING/FYVE/PHD"/>
</dbReference>
<dbReference type="InterPro" id="IPR004181">
    <property type="entry name" value="Znf_MIZ"/>
</dbReference>
<comment type="similarity">
    <text evidence="3">Belongs to the NSE2 family.</text>
</comment>
<dbReference type="AlphaFoldDB" id="A0A7E4VI75"/>
<dbReference type="PANTHER" id="PTHR21330">
    <property type="entry name" value="E3 SUMO-PROTEIN LIGASE NSE2"/>
    <property type="match status" value="1"/>
</dbReference>
<dbReference type="GO" id="GO:0030915">
    <property type="term" value="C:Smc5-Smc6 complex"/>
    <property type="evidence" value="ECO:0007669"/>
    <property type="project" value="InterPro"/>
</dbReference>
<dbReference type="GO" id="GO:0061665">
    <property type="term" value="F:SUMO ligase activity"/>
    <property type="evidence" value="ECO:0007669"/>
    <property type="project" value="TreeGrafter"/>
</dbReference>
<dbReference type="GO" id="GO:0016925">
    <property type="term" value="P:protein sumoylation"/>
    <property type="evidence" value="ECO:0007669"/>
    <property type="project" value="UniProtKB-UniPathway"/>
</dbReference>
<evidence type="ECO:0000259" key="15">
    <source>
        <dbReference type="PROSITE" id="PS51044"/>
    </source>
</evidence>
<keyword evidence="6" id="KW-0479">Metal-binding</keyword>
<keyword evidence="7 13" id="KW-0863">Zinc-finger</keyword>
<evidence type="ECO:0000256" key="7">
    <source>
        <dbReference type="ARBA" id="ARBA00022771"/>
    </source>
</evidence>
<accession>A0A7E4VI75</accession>
<keyword evidence="16" id="KW-1185">Reference proteome</keyword>
<keyword evidence="5" id="KW-0808">Transferase</keyword>
<evidence type="ECO:0000256" key="10">
    <source>
        <dbReference type="ARBA" id="ARBA00023242"/>
    </source>
</evidence>
<sequence length="224" mass="25926">MDVRHQFTDEGELGLGQIMTLLNNLSKGLGKTPIDNEQVRAATIRELDALRQRARYFSALTLMQRNFDKTIANASDEEIEALDFGKLFNETIEKELTENDVHQAYWNKFDHVRQAMLYNPQNPDTAPPPVEGVQRNNSEEEDDIIVEEEEIRMLDPITKQRIITPVKNTVCNHVYDRTAVLKYIEENRINHMLCQCPQPGCGNKKQLSERDIVDFPEYFERAAM</sequence>
<reference evidence="16" key="1">
    <citation type="journal article" date="2013" name="Genetics">
        <title>The draft genome and transcriptome of Panagrellus redivivus are shaped by the harsh demands of a free-living lifestyle.</title>
        <authorList>
            <person name="Srinivasan J."/>
            <person name="Dillman A.R."/>
            <person name="Macchietto M.G."/>
            <person name="Heikkinen L."/>
            <person name="Lakso M."/>
            <person name="Fracchia K.M."/>
            <person name="Antoshechkin I."/>
            <person name="Mortazavi A."/>
            <person name="Wong G."/>
            <person name="Sternberg P.W."/>
        </authorList>
    </citation>
    <scope>NUCLEOTIDE SEQUENCE [LARGE SCALE GENOMIC DNA]</scope>
    <source>
        <strain evidence="16">MT8872</strain>
    </source>
</reference>
<evidence type="ECO:0000256" key="6">
    <source>
        <dbReference type="ARBA" id="ARBA00022723"/>
    </source>
</evidence>
<dbReference type="WBParaSite" id="Pan_g20785.t1">
    <property type="protein sequence ID" value="Pan_g20785.t1"/>
    <property type="gene ID" value="Pan_g20785"/>
</dbReference>
<keyword evidence="10" id="KW-0539">Nucleus</keyword>
<dbReference type="GO" id="GO:0000724">
    <property type="term" value="P:double-strand break repair via homologous recombination"/>
    <property type="evidence" value="ECO:0007669"/>
    <property type="project" value="InterPro"/>
</dbReference>
<evidence type="ECO:0000256" key="12">
    <source>
        <dbReference type="ARBA" id="ARBA00032533"/>
    </source>
</evidence>
<organism evidence="16 17">
    <name type="scientific">Panagrellus redivivus</name>
    <name type="common">Microworm</name>
    <dbReference type="NCBI Taxonomy" id="6233"/>
    <lineage>
        <taxon>Eukaryota</taxon>
        <taxon>Metazoa</taxon>
        <taxon>Ecdysozoa</taxon>
        <taxon>Nematoda</taxon>
        <taxon>Chromadorea</taxon>
        <taxon>Rhabditida</taxon>
        <taxon>Tylenchina</taxon>
        <taxon>Panagrolaimomorpha</taxon>
        <taxon>Panagrolaimoidea</taxon>
        <taxon>Panagrolaimidae</taxon>
        <taxon>Panagrellus</taxon>
    </lineage>
</organism>
<dbReference type="SUPFAM" id="SSF57850">
    <property type="entry name" value="RING/U-box"/>
    <property type="match status" value="1"/>
</dbReference>
<evidence type="ECO:0000256" key="1">
    <source>
        <dbReference type="ARBA" id="ARBA00004123"/>
    </source>
</evidence>
<keyword evidence="8" id="KW-0833">Ubl conjugation pathway</keyword>
<protein>
    <recommendedName>
        <fullName evidence="4">E3 SUMO-protein ligase NSE2</fullName>
    </recommendedName>
    <alternativeName>
        <fullName evidence="11">E3 SUMO-protein transferase NSE2</fullName>
    </alternativeName>
    <alternativeName>
        <fullName evidence="12">Non-structural maintenance of chromosomes element 2 homolog</fullName>
    </alternativeName>
</protein>
<feature type="domain" description="SP-RING-type" evidence="15">
    <location>
        <begin position="140"/>
        <end position="224"/>
    </location>
</feature>
<dbReference type="GO" id="GO:0005634">
    <property type="term" value="C:nucleus"/>
    <property type="evidence" value="ECO:0007669"/>
    <property type="project" value="UniProtKB-SubCell"/>
</dbReference>
<name>A0A7E4VI75_PANRE</name>
<evidence type="ECO:0000256" key="11">
    <source>
        <dbReference type="ARBA" id="ARBA00031731"/>
    </source>
</evidence>
<dbReference type="UniPathway" id="UPA00886"/>
<comment type="pathway">
    <text evidence="2">Protein modification; protein sumoylation.</text>
</comment>
<evidence type="ECO:0000256" key="14">
    <source>
        <dbReference type="SAM" id="MobiDB-lite"/>
    </source>
</evidence>
<evidence type="ECO:0000256" key="9">
    <source>
        <dbReference type="ARBA" id="ARBA00022833"/>
    </source>
</evidence>
<evidence type="ECO:0000256" key="13">
    <source>
        <dbReference type="PROSITE-ProRule" id="PRU00452"/>
    </source>
</evidence>
<evidence type="ECO:0000313" key="17">
    <source>
        <dbReference type="WBParaSite" id="Pan_g20785.t1"/>
    </source>
</evidence>
<dbReference type="Proteomes" id="UP000492821">
    <property type="component" value="Unassembled WGS sequence"/>
</dbReference>